<dbReference type="AlphaFoldDB" id="F2AWE6"/>
<reference evidence="2 3" key="1">
    <citation type="journal article" date="2013" name="Mar. Genomics">
        <title>Expression of sulfatases in Rhodopirellula baltica and the diversity of sulfatases in the genus Rhodopirellula.</title>
        <authorList>
            <person name="Wegner C.E."/>
            <person name="Richter-Heitmann T."/>
            <person name="Klindworth A."/>
            <person name="Klockow C."/>
            <person name="Richter M."/>
            <person name="Achstetter T."/>
            <person name="Glockner F.O."/>
            <person name="Harder J."/>
        </authorList>
    </citation>
    <scope>NUCLEOTIDE SEQUENCE [LARGE SCALE GENOMIC DNA]</scope>
    <source>
        <strain evidence="2 3">WH47</strain>
    </source>
</reference>
<dbReference type="EMBL" id="AFAR01000198">
    <property type="protein sequence ID" value="EGF26029.1"/>
    <property type="molecule type" value="Genomic_DNA"/>
</dbReference>
<protein>
    <submittedName>
        <fullName evidence="2">Uncharacterized protein</fullName>
    </submittedName>
</protein>
<evidence type="ECO:0000313" key="2">
    <source>
        <dbReference type="EMBL" id="EGF26029.1"/>
    </source>
</evidence>
<gene>
    <name evidence="2" type="ORF">RBWH47_01224</name>
</gene>
<proteinExistence type="predicted"/>
<evidence type="ECO:0000313" key="3">
    <source>
        <dbReference type="Proteomes" id="UP000006222"/>
    </source>
</evidence>
<organism evidence="2 3">
    <name type="scientific">Rhodopirellula baltica WH47</name>
    <dbReference type="NCBI Taxonomy" id="991778"/>
    <lineage>
        <taxon>Bacteria</taxon>
        <taxon>Pseudomonadati</taxon>
        <taxon>Planctomycetota</taxon>
        <taxon>Planctomycetia</taxon>
        <taxon>Pirellulales</taxon>
        <taxon>Pirellulaceae</taxon>
        <taxon>Rhodopirellula</taxon>
    </lineage>
</organism>
<evidence type="ECO:0000256" key="1">
    <source>
        <dbReference type="SAM" id="MobiDB-lite"/>
    </source>
</evidence>
<dbReference type="Proteomes" id="UP000006222">
    <property type="component" value="Unassembled WGS sequence"/>
</dbReference>
<name>F2AWE6_RHOBT</name>
<feature type="region of interest" description="Disordered" evidence="1">
    <location>
        <begin position="30"/>
        <end position="57"/>
    </location>
</feature>
<sequence>MDNPKAGEGMKIKEGEKRRCFPAPLNRYLRRLPTNEQPERQSRTQFSNGVTSATESR</sequence>
<feature type="compositionally biased region" description="Polar residues" evidence="1">
    <location>
        <begin position="43"/>
        <end position="57"/>
    </location>
</feature>
<comment type="caution">
    <text evidence="2">The sequence shown here is derived from an EMBL/GenBank/DDBJ whole genome shotgun (WGS) entry which is preliminary data.</text>
</comment>
<accession>F2AWE6</accession>